<evidence type="ECO:0000256" key="5">
    <source>
        <dbReference type="ARBA" id="ARBA00022692"/>
    </source>
</evidence>
<dbReference type="PROSITE" id="PS00364">
    <property type="entry name" value="BACTERIAL_PQQ_2"/>
    <property type="match status" value="1"/>
</dbReference>
<dbReference type="SMART" id="SM00564">
    <property type="entry name" value="PQQ"/>
    <property type="match status" value="6"/>
</dbReference>
<dbReference type="InterPro" id="IPR011047">
    <property type="entry name" value="Quinoprotein_ADH-like_sf"/>
</dbReference>
<dbReference type="CDD" id="cd10280">
    <property type="entry name" value="PQQ_mGDH"/>
    <property type="match status" value="1"/>
</dbReference>
<feature type="transmembrane region" description="Helical" evidence="11">
    <location>
        <begin position="68"/>
        <end position="90"/>
    </location>
</feature>
<keyword evidence="5 11" id="KW-0812">Transmembrane</keyword>
<dbReference type="InterPro" id="IPR017511">
    <property type="entry name" value="PQQ_mDH"/>
</dbReference>
<evidence type="ECO:0000259" key="12">
    <source>
        <dbReference type="Pfam" id="PF01011"/>
    </source>
</evidence>
<evidence type="ECO:0000256" key="7">
    <source>
        <dbReference type="ARBA" id="ARBA00022989"/>
    </source>
</evidence>
<evidence type="ECO:0000256" key="9">
    <source>
        <dbReference type="ARBA" id="ARBA00023136"/>
    </source>
</evidence>
<evidence type="ECO:0000256" key="6">
    <source>
        <dbReference type="ARBA" id="ARBA00022891"/>
    </source>
</evidence>
<feature type="domain" description="Pyrrolo-quinoline quinone repeat" evidence="12">
    <location>
        <begin position="171"/>
        <end position="782"/>
    </location>
</feature>
<name>A0A6G6IXL7_PSENT</name>
<protein>
    <submittedName>
        <fullName evidence="13">Glucose/quinate/shikimate family membrane-bound PQQ-dependent dehydrogenase</fullName>
    </submittedName>
</protein>
<dbReference type="NCBIfam" id="TIGR03074">
    <property type="entry name" value="PQQ_membr_DH"/>
    <property type="match status" value="1"/>
</dbReference>
<evidence type="ECO:0000313" key="13">
    <source>
        <dbReference type="EMBL" id="QIE87734.1"/>
    </source>
</evidence>
<feature type="transmembrane region" description="Helical" evidence="11">
    <location>
        <begin position="12"/>
        <end position="37"/>
    </location>
</feature>
<organism evidence="13 14">
    <name type="scientific">Pseudomonas nitroreducens</name>
    <dbReference type="NCBI Taxonomy" id="46680"/>
    <lineage>
        <taxon>Bacteria</taxon>
        <taxon>Pseudomonadati</taxon>
        <taxon>Pseudomonadota</taxon>
        <taxon>Gammaproteobacteria</taxon>
        <taxon>Pseudomonadales</taxon>
        <taxon>Pseudomonadaceae</taxon>
        <taxon>Pseudomonas</taxon>
    </lineage>
</organism>
<dbReference type="InterPro" id="IPR018391">
    <property type="entry name" value="PQQ_b-propeller_rpt"/>
</dbReference>
<feature type="transmembrane region" description="Helical" evidence="11">
    <location>
        <begin position="125"/>
        <end position="145"/>
    </location>
</feature>
<evidence type="ECO:0000256" key="2">
    <source>
        <dbReference type="ARBA" id="ARBA00004651"/>
    </source>
</evidence>
<comment type="subcellular location">
    <subcellularLocation>
        <location evidence="2">Cell membrane</location>
        <topology evidence="2">Multi-pass membrane protein</topology>
    </subcellularLocation>
</comment>
<feature type="region of interest" description="Disordered" evidence="10">
    <location>
        <begin position="524"/>
        <end position="548"/>
    </location>
</feature>
<keyword evidence="4" id="KW-1003">Cell membrane</keyword>
<reference evidence="13 14" key="1">
    <citation type="submission" date="2020-02" db="EMBL/GenBank/DDBJ databases">
        <title>Integrative conjugative elements (ICEs) and plasmids drive adaptation of Pseudomonas nitroreducens strain HBP1 to wastewater environment.</title>
        <authorList>
            <person name="Sentchilo V."/>
            <person name="Carraro N."/>
            <person name="Bertelli C."/>
            <person name="van der Meer J.R."/>
        </authorList>
    </citation>
    <scope>NUCLEOTIDE SEQUENCE [LARGE SCALE GENOMIC DNA]</scope>
    <source>
        <strain evidence="13 14">HBP1</strain>
    </source>
</reference>
<dbReference type="InterPro" id="IPR002372">
    <property type="entry name" value="PQQ_rpt_dom"/>
</dbReference>
<evidence type="ECO:0000256" key="8">
    <source>
        <dbReference type="ARBA" id="ARBA00023002"/>
    </source>
</evidence>
<evidence type="ECO:0000256" key="4">
    <source>
        <dbReference type="ARBA" id="ARBA00022475"/>
    </source>
</evidence>
<keyword evidence="7 11" id="KW-1133">Transmembrane helix</keyword>
<comment type="cofactor">
    <cofactor evidence="1">
        <name>pyrroloquinoline quinone</name>
        <dbReference type="ChEBI" id="CHEBI:58442"/>
    </cofactor>
</comment>
<evidence type="ECO:0000256" key="10">
    <source>
        <dbReference type="SAM" id="MobiDB-lite"/>
    </source>
</evidence>
<evidence type="ECO:0000256" key="11">
    <source>
        <dbReference type="SAM" id="Phobius"/>
    </source>
</evidence>
<dbReference type="GO" id="GO:0008876">
    <property type="term" value="F:quinoprotein glucose dehydrogenase activity"/>
    <property type="evidence" value="ECO:0007669"/>
    <property type="project" value="TreeGrafter"/>
</dbReference>
<dbReference type="Gene3D" id="2.140.10.10">
    <property type="entry name" value="Quinoprotein alcohol dehydrogenase-like superfamily"/>
    <property type="match status" value="2"/>
</dbReference>
<dbReference type="InterPro" id="IPR001479">
    <property type="entry name" value="Quinoprotein_DH_CS"/>
</dbReference>
<comment type="similarity">
    <text evidence="3">Belongs to the bacterial PQQ dehydrogenase family.</text>
</comment>
<keyword evidence="9 11" id="KW-0472">Membrane</keyword>
<dbReference type="Pfam" id="PF01011">
    <property type="entry name" value="PQQ"/>
    <property type="match status" value="1"/>
</dbReference>
<dbReference type="EMBL" id="CP049140">
    <property type="protein sequence ID" value="QIE87734.1"/>
    <property type="molecule type" value="Genomic_DNA"/>
</dbReference>
<keyword evidence="6" id="KW-0634">PQQ</keyword>
<evidence type="ECO:0000256" key="3">
    <source>
        <dbReference type="ARBA" id="ARBA00008156"/>
    </source>
</evidence>
<keyword evidence="8" id="KW-0560">Oxidoreductase</keyword>
<sequence length="812" mass="85819">MKRVERASRASTFILLGLGVIIALLGLALATGGVRLVSLGGSWYFLIGGLAMAISGLLIALRKPAGAWLFAVFLVATGVWAVADTGLTFWPLFSRLFMFSAIGVVVALVYPLLARSAGRNAGRGAYGIAAVLAVLVAIAAGNMFVAHPSVAPTGKGPGLTPVDPAHAQKDWAHYGNTEGGSRFAALDQINRGNVDKLQVAWTYHTGDVAISDGNGAEDQLTPLQVGDKVFICTPHNNLIALDADTGKELWKNEINAQSKVWQRCRGMAYFDATKEIAQPTQPNSTPVIAASVPAGANCQRRLLTNTIDARLIAVDADTGEFCQGFGTNGQVDLKAGLGDVPDSYYQLSSAPLMAGTTVVVGGRVADNVQTDMPGGVIRGFDVITGAMRWAFDPGNPQDKQAPADGKSYVRSTPNSWAPMSYDPAMNTVFLPMGSSSTDIYGVERTKLDHTYGASILAVDATSGAEKWVYQTVHNDLWDFDLPMQPSLVDFPVADGKTVPAVVIGTKAGQIYVLDRATGKPLTEVKDVPVKPGNIPDEPYSPTQPKSVGMPQIGAQTLSESDMWGATPYDQLLCRIDFKKMRYDGLYTAPGTDLSLSFPGSLGGMNWGSLSTDPVHGFIFVNDMRLGLWIQMIPSANKGAAAGGGEALNTGMGAVPLKGTPYAVNKNRFLSVAGIPCQAPPFGTLTAIDLKTRQVAWQVPVGTVEDTGPLGIRMHLPIPIGLPTLGGTLSTQGGLVFIAGTQDFYLRAYDSSNGEEIWKARLPVGSQGGPMTYVSPKTGKQFIVVTAGGARQSTDRGDYVMAYALPDTPTASQ</sequence>
<evidence type="ECO:0000256" key="1">
    <source>
        <dbReference type="ARBA" id="ARBA00001931"/>
    </source>
</evidence>
<dbReference type="Proteomes" id="UP000501063">
    <property type="component" value="Chromosome"/>
</dbReference>
<dbReference type="AlphaFoldDB" id="A0A6G6IXL7"/>
<proteinExistence type="inferred from homology"/>
<evidence type="ECO:0000313" key="14">
    <source>
        <dbReference type="Proteomes" id="UP000501063"/>
    </source>
</evidence>
<feature type="transmembrane region" description="Helical" evidence="11">
    <location>
        <begin position="43"/>
        <end position="61"/>
    </location>
</feature>
<gene>
    <name evidence="13" type="ORF">G5B91_16225</name>
</gene>
<dbReference type="GO" id="GO:0030288">
    <property type="term" value="C:outer membrane-bounded periplasmic space"/>
    <property type="evidence" value="ECO:0007669"/>
    <property type="project" value="InterPro"/>
</dbReference>
<dbReference type="GO" id="GO:0048038">
    <property type="term" value="F:quinone binding"/>
    <property type="evidence" value="ECO:0007669"/>
    <property type="project" value="InterPro"/>
</dbReference>
<dbReference type="PANTHER" id="PTHR32303:SF4">
    <property type="entry name" value="QUINOPROTEIN GLUCOSE DEHYDROGENASE"/>
    <property type="match status" value="1"/>
</dbReference>
<dbReference type="GO" id="GO:0005886">
    <property type="term" value="C:plasma membrane"/>
    <property type="evidence" value="ECO:0007669"/>
    <property type="project" value="UniProtKB-SubCell"/>
</dbReference>
<dbReference type="RefSeq" id="WP_024762530.1">
    <property type="nucleotide sequence ID" value="NZ_CP049140.1"/>
</dbReference>
<dbReference type="SUPFAM" id="SSF50998">
    <property type="entry name" value="Quinoprotein alcohol dehydrogenase-like"/>
    <property type="match status" value="1"/>
</dbReference>
<dbReference type="PANTHER" id="PTHR32303">
    <property type="entry name" value="QUINOPROTEIN ALCOHOL DEHYDROGENASE (CYTOCHROME C)"/>
    <property type="match status" value="1"/>
</dbReference>
<accession>A0A6G6IXL7</accession>
<dbReference type="KEGG" id="pnt:G5B91_16225"/>
<feature type="transmembrane region" description="Helical" evidence="11">
    <location>
        <begin position="96"/>
        <end position="113"/>
    </location>
</feature>